<reference evidence="2" key="1">
    <citation type="journal article" date="2014" name="Int. J. Syst. Evol. Microbiol.">
        <title>Complete genome of a new Firmicutes species belonging to the dominant human colonic microbiota ('Ruminococcus bicirculans') reveals two chromosomes and a selective capacity to utilize plant glucans.</title>
        <authorList>
            <consortium name="NISC Comparative Sequencing Program"/>
            <person name="Wegmann U."/>
            <person name="Louis P."/>
            <person name="Goesmann A."/>
            <person name="Henrissat B."/>
            <person name="Duncan S.H."/>
            <person name="Flint H.J."/>
        </authorList>
    </citation>
    <scope>NUCLEOTIDE SEQUENCE</scope>
    <source>
        <strain evidence="2">CCM 4175</strain>
    </source>
</reference>
<dbReference type="OrthoDB" id="9923892at2"/>
<evidence type="ECO:0000313" key="4">
    <source>
        <dbReference type="Proteomes" id="UP000243706"/>
    </source>
</evidence>
<dbReference type="EMBL" id="LT906464">
    <property type="protein sequence ID" value="SNW03991.1"/>
    <property type="molecule type" value="Genomic_DNA"/>
</dbReference>
<feature type="transmembrane region" description="Helical" evidence="1">
    <location>
        <begin position="64"/>
        <end position="81"/>
    </location>
</feature>
<dbReference type="KEGG" id="smus:C7J88_05710"/>
<organism evidence="3 4">
    <name type="scientific">Staphylococcus muscae</name>
    <dbReference type="NCBI Taxonomy" id="1294"/>
    <lineage>
        <taxon>Bacteria</taxon>
        <taxon>Bacillati</taxon>
        <taxon>Bacillota</taxon>
        <taxon>Bacilli</taxon>
        <taxon>Bacillales</taxon>
        <taxon>Staphylococcaceae</taxon>
        <taxon>Staphylococcus</taxon>
    </lineage>
</organism>
<gene>
    <name evidence="2" type="ORF">GCM10007183_08820</name>
    <name evidence="3" type="ORF">SAMEA4412661_01812</name>
</gene>
<sequence length="82" mass="9508">MHREQTIILLAVISNIILIAGLVMLIYVGPIWALVCFLITLTITLVLFNMLFKEKTKLRRIANGIYAIVIVFVVFMIWYYFA</sequence>
<dbReference type="Proteomes" id="UP000243706">
    <property type="component" value="Chromosome 1"/>
</dbReference>
<keyword evidence="1" id="KW-0472">Membrane</keyword>
<protein>
    <submittedName>
        <fullName evidence="3">Uncharacterized protein</fullName>
    </submittedName>
</protein>
<name>A0A240C7C9_9STAP</name>
<reference evidence="2" key="4">
    <citation type="submission" date="2024-05" db="EMBL/GenBank/DDBJ databases">
        <authorList>
            <person name="Sun Q."/>
            <person name="Sedlacek I."/>
        </authorList>
    </citation>
    <scope>NUCLEOTIDE SEQUENCE</scope>
    <source>
        <strain evidence="2">CCM 4175</strain>
    </source>
</reference>
<keyword evidence="1" id="KW-0812">Transmembrane</keyword>
<accession>A0A240C7C9</accession>
<feature type="transmembrane region" description="Helical" evidence="1">
    <location>
        <begin position="32"/>
        <end position="52"/>
    </location>
</feature>
<dbReference type="EMBL" id="BMCB01000004">
    <property type="protein sequence ID" value="GGA86871.1"/>
    <property type="molecule type" value="Genomic_DNA"/>
</dbReference>
<evidence type="ECO:0000256" key="1">
    <source>
        <dbReference type="SAM" id="Phobius"/>
    </source>
</evidence>
<keyword evidence="5" id="KW-1185">Reference proteome</keyword>
<reference evidence="5" key="3">
    <citation type="journal article" date="2019" name="Int. J. Syst. Evol. Microbiol.">
        <title>The Global Catalogue of Microorganisms (GCM) 10K type strain sequencing project: providing services to taxonomists for standard genome sequencing and annotation.</title>
        <authorList>
            <consortium name="The Broad Institute Genomics Platform"/>
            <consortium name="The Broad Institute Genome Sequencing Center for Infectious Disease"/>
            <person name="Wu L."/>
            <person name="Ma J."/>
        </authorList>
    </citation>
    <scope>NUCLEOTIDE SEQUENCE [LARGE SCALE GENOMIC DNA]</scope>
    <source>
        <strain evidence="5">CCM 4175</strain>
    </source>
</reference>
<proteinExistence type="predicted"/>
<dbReference type="RefSeq" id="WP_095117668.1">
    <property type="nucleotide sequence ID" value="NZ_BMCB01000004.1"/>
</dbReference>
<evidence type="ECO:0000313" key="5">
    <source>
        <dbReference type="Proteomes" id="UP000652995"/>
    </source>
</evidence>
<dbReference type="AlphaFoldDB" id="A0A240C7C9"/>
<feature type="transmembrane region" description="Helical" evidence="1">
    <location>
        <begin position="7"/>
        <end position="26"/>
    </location>
</feature>
<keyword evidence="1" id="KW-1133">Transmembrane helix</keyword>
<evidence type="ECO:0000313" key="3">
    <source>
        <dbReference type="EMBL" id="SNW03991.1"/>
    </source>
</evidence>
<dbReference type="Proteomes" id="UP000652995">
    <property type="component" value="Unassembled WGS sequence"/>
</dbReference>
<reference evidence="3 4" key="2">
    <citation type="submission" date="2017-06" db="EMBL/GenBank/DDBJ databases">
        <authorList>
            <consortium name="Pathogen Informatics"/>
        </authorList>
    </citation>
    <scope>NUCLEOTIDE SEQUENCE [LARGE SCALE GENOMIC DNA]</scope>
    <source>
        <strain evidence="3 4">NCTC13833</strain>
    </source>
</reference>
<evidence type="ECO:0000313" key="2">
    <source>
        <dbReference type="EMBL" id="GGA86871.1"/>
    </source>
</evidence>